<organism evidence="2 3">
    <name type="scientific">Pseudacidovorax intermedius</name>
    <dbReference type="NCBI Taxonomy" id="433924"/>
    <lineage>
        <taxon>Bacteria</taxon>
        <taxon>Pseudomonadati</taxon>
        <taxon>Pseudomonadota</taxon>
        <taxon>Betaproteobacteria</taxon>
        <taxon>Burkholderiales</taxon>
        <taxon>Comamonadaceae</taxon>
        <taxon>Pseudacidovorax</taxon>
    </lineage>
</organism>
<comment type="caution">
    <text evidence="2">The sequence shown here is derived from an EMBL/GenBank/DDBJ whole genome shotgun (WGS) entry which is preliminary data.</text>
</comment>
<dbReference type="Pfam" id="PF13649">
    <property type="entry name" value="Methyltransf_25"/>
    <property type="match status" value="1"/>
</dbReference>
<evidence type="ECO:0000313" key="2">
    <source>
        <dbReference type="EMBL" id="RDI24981.1"/>
    </source>
</evidence>
<dbReference type="InterPro" id="IPR029063">
    <property type="entry name" value="SAM-dependent_MTases_sf"/>
</dbReference>
<evidence type="ECO:0000313" key="3">
    <source>
        <dbReference type="Proteomes" id="UP000255265"/>
    </source>
</evidence>
<name>A0A370FHU7_9BURK</name>
<dbReference type="AlphaFoldDB" id="A0A370FHU7"/>
<dbReference type="Proteomes" id="UP000255265">
    <property type="component" value="Unassembled WGS sequence"/>
</dbReference>
<protein>
    <submittedName>
        <fullName evidence="2">Methyltransferase family protein</fullName>
    </submittedName>
</protein>
<dbReference type="STRING" id="433924.NS331_14885"/>
<gene>
    <name evidence="2" type="ORF">DFR41_10431</name>
</gene>
<dbReference type="GO" id="GO:0032259">
    <property type="term" value="P:methylation"/>
    <property type="evidence" value="ECO:0007669"/>
    <property type="project" value="UniProtKB-KW"/>
</dbReference>
<dbReference type="InterPro" id="IPR041698">
    <property type="entry name" value="Methyltransf_25"/>
</dbReference>
<sequence>MSTTGPQSPQPLAPPSPWVQRWAHLIPAGGRVLDVACGAGRHLFWLQGQGHALTGVDRDPAAIAALAPLAQAGAEIVQADIEDGPWPFEGRQFDAVVVTNYLWRPLLPRIVAAVAPGGVLLYETFAAGNETVGRPSRPEFLLAPGELIAASAGLRVVAYEDGFLPSPERFVQRIAAVRPRPEETLARHRLGPSQVAG</sequence>
<accession>A0A370FHU7</accession>
<keyword evidence="2" id="KW-0808">Transferase</keyword>
<reference evidence="2 3" key="1">
    <citation type="submission" date="2018-07" db="EMBL/GenBank/DDBJ databases">
        <title>Genomic Encyclopedia of Type Strains, Phase IV (KMG-IV): sequencing the most valuable type-strain genomes for metagenomic binning, comparative biology and taxonomic classification.</title>
        <authorList>
            <person name="Goeker M."/>
        </authorList>
    </citation>
    <scope>NUCLEOTIDE SEQUENCE [LARGE SCALE GENOMIC DNA]</scope>
    <source>
        <strain evidence="2 3">DSM 21352</strain>
    </source>
</reference>
<dbReference type="SUPFAM" id="SSF53335">
    <property type="entry name" value="S-adenosyl-L-methionine-dependent methyltransferases"/>
    <property type="match status" value="1"/>
</dbReference>
<dbReference type="CDD" id="cd02440">
    <property type="entry name" value="AdoMet_MTases"/>
    <property type="match status" value="1"/>
</dbReference>
<dbReference type="RefSeq" id="WP_114802894.1">
    <property type="nucleotide sequence ID" value="NZ_QQAV01000004.1"/>
</dbReference>
<proteinExistence type="predicted"/>
<feature type="domain" description="Methyltransferase" evidence="1">
    <location>
        <begin position="32"/>
        <end position="118"/>
    </location>
</feature>
<keyword evidence="3" id="KW-1185">Reference proteome</keyword>
<evidence type="ECO:0000259" key="1">
    <source>
        <dbReference type="Pfam" id="PF13649"/>
    </source>
</evidence>
<dbReference type="OrthoDB" id="9804312at2"/>
<dbReference type="Gene3D" id="3.40.50.150">
    <property type="entry name" value="Vaccinia Virus protein VP39"/>
    <property type="match status" value="1"/>
</dbReference>
<keyword evidence="2" id="KW-0489">Methyltransferase</keyword>
<dbReference type="GO" id="GO:0008168">
    <property type="term" value="F:methyltransferase activity"/>
    <property type="evidence" value="ECO:0007669"/>
    <property type="project" value="UniProtKB-KW"/>
</dbReference>
<dbReference type="EMBL" id="QQAV01000004">
    <property type="protein sequence ID" value="RDI24981.1"/>
    <property type="molecule type" value="Genomic_DNA"/>
</dbReference>